<dbReference type="EMBL" id="CAKKNT010000019">
    <property type="protein sequence ID" value="CAH0418933.1"/>
    <property type="molecule type" value="Genomic_DNA"/>
</dbReference>
<comment type="caution">
    <text evidence="2">The sequence shown here is derived from an EMBL/GenBank/DDBJ whole genome shotgun (WGS) entry which is preliminary data.</text>
</comment>
<feature type="transmembrane region" description="Helical" evidence="1">
    <location>
        <begin position="39"/>
        <end position="56"/>
    </location>
</feature>
<name>A0ABM8ZC25_9LACO</name>
<evidence type="ECO:0008006" key="4">
    <source>
        <dbReference type="Google" id="ProtNLM"/>
    </source>
</evidence>
<dbReference type="RefSeq" id="WP_230099012.1">
    <property type="nucleotide sequence ID" value="NZ_CAKKNT010000019.1"/>
</dbReference>
<evidence type="ECO:0000313" key="3">
    <source>
        <dbReference type="Proteomes" id="UP000789719"/>
    </source>
</evidence>
<gene>
    <name evidence="2" type="ORF">WGH24286_01376</name>
</gene>
<proteinExistence type="predicted"/>
<sequence>MWLLTLGLVLIGSITLLGALNQGIKCKHMTKQVVTSKGLCYYNFSIIGLFLVYLMVEYFTTMVEAYKLLLLAIIFVLEAWAWLLKYQLAERIPKSSN</sequence>
<protein>
    <recommendedName>
        <fullName evidence="4">DUF3784 domain-containing protein</fullName>
    </recommendedName>
</protein>
<evidence type="ECO:0000256" key="1">
    <source>
        <dbReference type="SAM" id="Phobius"/>
    </source>
</evidence>
<dbReference type="Proteomes" id="UP000789719">
    <property type="component" value="Unassembled WGS sequence"/>
</dbReference>
<keyword evidence="1" id="KW-0472">Membrane</keyword>
<organism evidence="2 3">
    <name type="scientific">Periweissella ghanensis</name>
    <dbReference type="NCBI Taxonomy" id="467997"/>
    <lineage>
        <taxon>Bacteria</taxon>
        <taxon>Bacillati</taxon>
        <taxon>Bacillota</taxon>
        <taxon>Bacilli</taxon>
        <taxon>Lactobacillales</taxon>
        <taxon>Lactobacillaceae</taxon>
        <taxon>Periweissella</taxon>
    </lineage>
</organism>
<accession>A0ABM8ZC25</accession>
<keyword evidence="1" id="KW-1133">Transmembrane helix</keyword>
<keyword evidence="1" id="KW-0812">Transmembrane</keyword>
<evidence type="ECO:0000313" key="2">
    <source>
        <dbReference type="EMBL" id="CAH0418933.1"/>
    </source>
</evidence>
<feature type="transmembrane region" description="Helical" evidence="1">
    <location>
        <begin position="68"/>
        <end position="88"/>
    </location>
</feature>
<keyword evidence="3" id="KW-1185">Reference proteome</keyword>
<reference evidence="2 3" key="1">
    <citation type="submission" date="2021-11" db="EMBL/GenBank/DDBJ databases">
        <authorList>
            <person name="Depoorter E."/>
        </authorList>
    </citation>
    <scope>NUCLEOTIDE SEQUENCE [LARGE SCALE GENOMIC DNA]</scope>
    <source>
        <strain evidence="2 3">LMG 24286</strain>
    </source>
</reference>